<gene>
    <name evidence="1" type="ORF">APHIGO_LOCUS6390</name>
</gene>
<proteinExistence type="predicted"/>
<dbReference type="EMBL" id="OU899035">
    <property type="protein sequence ID" value="CAH1725272.1"/>
    <property type="molecule type" value="Genomic_DNA"/>
</dbReference>
<dbReference type="SUPFAM" id="SSF53474">
    <property type="entry name" value="alpha/beta-Hydrolases"/>
    <property type="match status" value="1"/>
</dbReference>
<dbReference type="Proteomes" id="UP001154329">
    <property type="component" value="Chromosome 2"/>
</dbReference>
<sequence length="132" mass="15140">MEAQFIGKPVLLMHGLFSDSYIFTANNSSLSFVLSDAGFDVWLYNTRGVCLSRTLSIYKRPGSLPNMNRISWNFSFHEMGVYDLTAVIDFILKKNRTFKIERCGLFFRSNYSICFACPISQNTTLRSTNLYS</sequence>
<name>A0A9P0J702_APHGO</name>
<reference evidence="1" key="1">
    <citation type="submission" date="2022-02" db="EMBL/GenBank/DDBJ databases">
        <authorList>
            <person name="King R."/>
        </authorList>
    </citation>
    <scope>NUCLEOTIDE SEQUENCE</scope>
</reference>
<protein>
    <submittedName>
        <fullName evidence="1">Uncharacterized protein</fullName>
    </submittedName>
</protein>
<dbReference type="Gene3D" id="3.40.50.1820">
    <property type="entry name" value="alpha/beta hydrolase"/>
    <property type="match status" value="1"/>
</dbReference>
<accession>A0A9P0J702</accession>
<keyword evidence="2" id="KW-1185">Reference proteome</keyword>
<dbReference type="AlphaFoldDB" id="A0A9P0J702"/>
<dbReference type="InterPro" id="IPR029058">
    <property type="entry name" value="AB_hydrolase_fold"/>
</dbReference>
<dbReference type="PANTHER" id="PTHR11005">
    <property type="entry name" value="LYSOSOMAL ACID LIPASE-RELATED"/>
    <property type="match status" value="1"/>
</dbReference>
<evidence type="ECO:0000313" key="1">
    <source>
        <dbReference type="EMBL" id="CAH1725272.1"/>
    </source>
</evidence>
<reference evidence="1" key="2">
    <citation type="submission" date="2022-10" db="EMBL/GenBank/DDBJ databases">
        <authorList>
            <consortium name="ENA_rothamsted_submissions"/>
            <consortium name="culmorum"/>
            <person name="King R."/>
        </authorList>
    </citation>
    <scope>NUCLEOTIDE SEQUENCE</scope>
</reference>
<evidence type="ECO:0000313" key="2">
    <source>
        <dbReference type="Proteomes" id="UP001154329"/>
    </source>
</evidence>
<organism evidence="1 2">
    <name type="scientific">Aphis gossypii</name>
    <name type="common">Cotton aphid</name>
    <dbReference type="NCBI Taxonomy" id="80765"/>
    <lineage>
        <taxon>Eukaryota</taxon>
        <taxon>Metazoa</taxon>
        <taxon>Ecdysozoa</taxon>
        <taxon>Arthropoda</taxon>
        <taxon>Hexapoda</taxon>
        <taxon>Insecta</taxon>
        <taxon>Pterygota</taxon>
        <taxon>Neoptera</taxon>
        <taxon>Paraneoptera</taxon>
        <taxon>Hemiptera</taxon>
        <taxon>Sternorrhyncha</taxon>
        <taxon>Aphidomorpha</taxon>
        <taxon>Aphidoidea</taxon>
        <taxon>Aphididae</taxon>
        <taxon>Aphidini</taxon>
        <taxon>Aphis</taxon>
        <taxon>Aphis</taxon>
    </lineage>
</organism>